<dbReference type="SUPFAM" id="SSF47413">
    <property type="entry name" value="lambda repressor-like DNA-binding domains"/>
    <property type="match status" value="1"/>
</dbReference>
<name>A0A1H9D9T3_9PSEU</name>
<gene>
    <name evidence="2" type="ORF">SAMN05216188_10244</name>
</gene>
<proteinExistence type="predicted"/>
<dbReference type="AlphaFoldDB" id="A0A1H9D9T3"/>
<dbReference type="GO" id="GO:0003677">
    <property type="term" value="F:DNA binding"/>
    <property type="evidence" value="ECO:0007669"/>
    <property type="project" value="InterPro"/>
</dbReference>
<sequence>MDWTSSTPYSRDLGDELRHLRQSCTDHTGAGLAEVLGWDPSKISTIEQGKVRATESDLVQYLTACGQNLGFISEFISRYRRAFDVCFAQSADQTRTLLLAERMASSITVYSPTNVPDLLQTASYAEQSLLSSGASPDEIQSTVDSILERQKTLYAHNAPLPTFYLTEKALDPRTHDRNVLRGQVTHLLRMARVVRLIPTGGKFPLVDDCTLIEYGNMPTVVFTGTHVAKIFVQEKPAVARCRSLFQKLDRTSVSPEQSIALLIDLHDTLGSGQ</sequence>
<dbReference type="Pfam" id="PF13560">
    <property type="entry name" value="HTH_31"/>
    <property type="match status" value="1"/>
</dbReference>
<dbReference type="InterPro" id="IPR010982">
    <property type="entry name" value="Lambda_DNA-bd_dom_sf"/>
</dbReference>
<evidence type="ECO:0000313" key="2">
    <source>
        <dbReference type="EMBL" id="SEQ09528.1"/>
    </source>
</evidence>
<dbReference type="EMBL" id="FOFR01000002">
    <property type="protein sequence ID" value="SEQ09528.1"/>
    <property type="molecule type" value="Genomic_DNA"/>
</dbReference>
<feature type="domain" description="DUF5753" evidence="1">
    <location>
        <begin position="95"/>
        <end position="262"/>
    </location>
</feature>
<dbReference type="InterPro" id="IPR043917">
    <property type="entry name" value="DUF5753"/>
</dbReference>
<keyword evidence="3" id="KW-1185">Reference proteome</keyword>
<dbReference type="InterPro" id="IPR001387">
    <property type="entry name" value="Cro/C1-type_HTH"/>
</dbReference>
<dbReference type="CDD" id="cd00093">
    <property type="entry name" value="HTH_XRE"/>
    <property type="match status" value="1"/>
</dbReference>
<dbReference type="Gene3D" id="1.10.260.40">
    <property type="entry name" value="lambda repressor-like DNA-binding domains"/>
    <property type="match status" value="1"/>
</dbReference>
<evidence type="ECO:0000259" key="1">
    <source>
        <dbReference type="Pfam" id="PF19054"/>
    </source>
</evidence>
<organism evidence="2 3">
    <name type="scientific">Lentzea xinjiangensis</name>
    <dbReference type="NCBI Taxonomy" id="402600"/>
    <lineage>
        <taxon>Bacteria</taxon>
        <taxon>Bacillati</taxon>
        <taxon>Actinomycetota</taxon>
        <taxon>Actinomycetes</taxon>
        <taxon>Pseudonocardiales</taxon>
        <taxon>Pseudonocardiaceae</taxon>
        <taxon>Lentzea</taxon>
    </lineage>
</organism>
<dbReference type="Proteomes" id="UP000199352">
    <property type="component" value="Unassembled WGS sequence"/>
</dbReference>
<accession>A0A1H9D9T3</accession>
<dbReference type="STRING" id="402600.SAMN05216188_10244"/>
<protein>
    <submittedName>
        <fullName evidence="2">Helix-turn-helix domain-containing protein</fullName>
    </submittedName>
</protein>
<dbReference type="Pfam" id="PF19054">
    <property type="entry name" value="DUF5753"/>
    <property type="match status" value="1"/>
</dbReference>
<evidence type="ECO:0000313" key="3">
    <source>
        <dbReference type="Proteomes" id="UP000199352"/>
    </source>
</evidence>
<reference evidence="3" key="1">
    <citation type="submission" date="2016-10" db="EMBL/GenBank/DDBJ databases">
        <authorList>
            <person name="Varghese N."/>
            <person name="Submissions S."/>
        </authorList>
    </citation>
    <scope>NUCLEOTIDE SEQUENCE [LARGE SCALE GENOMIC DNA]</scope>
    <source>
        <strain evidence="3">CGMCC 4.3525</strain>
    </source>
</reference>